<proteinExistence type="predicted"/>
<sequence length="56" mass="6387">MKQASIHVEKEFRLAEVDDRLFSSFLEHLGRAIYTGIYEPGHPQADEMAFAWTSCG</sequence>
<dbReference type="PANTHER" id="PTHR43576:SF3">
    <property type="entry name" value="ALPHA-L-ARABINOFURANOSIDASE C"/>
    <property type="match status" value="1"/>
</dbReference>
<dbReference type="AlphaFoldDB" id="A0A060BNM3"/>
<dbReference type="SUPFAM" id="SSF51445">
    <property type="entry name" value="(Trans)glycosidases"/>
    <property type="match status" value="1"/>
</dbReference>
<evidence type="ECO:0000256" key="1">
    <source>
        <dbReference type="ARBA" id="ARBA00004881"/>
    </source>
</evidence>
<organism evidence="2">
    <name type="scientific">uncultured Geobacillus sp</name>
    <dbReference type="NCBI Taxonomy" id="228952"/>
    <lineage>
        <taxon>Bacteria</taxon>
        <taxon>Bacillati</taxon>
        <taxon>Bacillota</taxon>
        <taxon>Bacilli</taxon>
        <taxon>Bacillales</taxon>
        <taxon>Anoxybacillaceae</taxon>
        <taxon>Geobacillus</taxon>
        <taxon>environmental samples</taxon>
    </lineage>
</organism>
<evidence type="ECO:0000313" key="2">
    <source>
        <dbReference type="EMBL" id="AIA84479.1"/>
    </source>
</evidence>
<dbReference type="EMBL" id="KF117226">
    <property type="protein sequence ID" value="AIA84479.1"/>
    <property type="molecule type" value="Genomic_DNA"/>
</dbReference>
<name>A0A060BNM3_9BACL</name>
<protein>
    <submittedName>
        <fullName evidence="2">CAZy families GH51 protein</fullName>
    </submittedName>
</protein>
<dbReference type="GO" id="GO:0000272">
    <property type="term" value="P:polysaccharide catabolic process"/>
    <property type="evidence" value="ECO:0007669"/>
    <property type="project" value="TreeGrafter"/>
</dbReference>
<dbReference type="Gene3D" id="3.20.20.80">
    <property type="entry name" value="Glycosidases"/>
    <property type="match status" value="1"/>
</dbReference>
<comment type="pathway">
    <text evidence="1">Glycan metabolism.</text>
</comment>
<reference evidence="2" key="1">
    <citation type="journal article" date="2013" name="Environ. Microbiol.">
        <title>Seasonally variable intestinal metagenomes of the red palm weevil (Rhynchophorus ferrugineus).</title>
        <authorList>
            <person name="Jia S."/>
            <person name="Zhang X."/>
            <person name="Zhang G."/>
            <person name="Yin A."/>
            <person name="Zhang S."/>
            <person name="Li F."/>
            <person name="Wang L."/>
            <person name="Zhao D."/>
            <person name="Yun Q."/>
            <person name="Tala"/>
            <person name="Wang J."/>
            <person name="Sun G."/>
            <person name="Baabdullah M."/>
            <person name="Yu X."/>
            <person name="Hu S."/>
            <person name="Al-Mssallem I.S."/>
            <person name="Yu J."/>
        </authorList>
    </citation>
    <scope>NUCLEOTIDE SEQUENCE</scope>
</reference>
<dbReference type="InterPro" id="IPR017853">
    <property type="entry name" value="GH"/>
</dbReference>
<dbReference type="PANTHER" id="PTHR43576">
    <property type="entry name" value="ALPHA-L-ARABINOFURANOSIDASE C-RELATED"/>
    <property type="match status" value="1"/>
</dbReference>
<dbReference type="Gene3D" id="2.60.40.1180">
    <property type="entry name" value="Golgi alpha-mannosidase II"/>
    <property type="match status" value="1"/>
</dbReference>
<accession>A0A060BNM3</accession>
<dbReference type="InterPro" id="IPR013780">
    <property type="entry name" value="Glyco_hydro_b"/>
</dbReference>